<dbReference type="GO" id="GO:0007165">
    <property type="term" value="P:signal transduction"/>
    <property type="evidence" value="ECO:0007669"/>
    <property type="project" value="UniProtKB-KW"/>
</dbReference>
<evidence type="ECO:0000256" key="2">
    <source>
        <dbReference type="ARBA" id="ARBA00022475"/>
    </source>
</evidence>
<dbReference type="InterPro" id="IPR004117">
    <property type="entry name" value="7tm6_olfct_rcpt"/>
</dbReference>
<dbReference type="VEuPathDB" id="VectorBase:CSON004123"/>
<keyword evidence="7 10" id="KW-0472">Membrane</keyword>
<keyword evidence="3 10" id="KW-0716">Sensory transduction</keyword>
<feature type="transmembrane region" description="Helical" evidence="10">
    <location>
        <begin position="81"/>
        <end position="102"/>
    </location>
</feature>
<dbReference type="AlphaFoldDB" id="A0A336M597"/>
<evidence type="ECO:0000256" key="8">
    <source>
        <dbReference type="ARBA" id="ARBA00023170"/>
    </source>
</evidence>
<dbReference type="PANTHER" id="PTHR21137:SF35">
    <property type="entry name" value="ODORANT RECEPTOR 19A-RELATED"/>
    <property type="match status" value="1"/>
</dbReference>
<dbReference type="GO" id="GO:0005549">
    <property type="term" value="F:odorant binding"/>
    <property type="evidence" value="ECO:0007669"/>
    <property type="project" value="InterPro"/>
</dbReference>
<evidence type="ECO:0000256" key="6">
    <source>
        <dbReference type="ARBA" id="ARBA00022989"/>
    </source>
</evidence>
<dbReference type="OMA" id="SCINCVA"/>
<organism evidence="12">
    <name type="scientific">Culicoides sonorensis</name>
    <name type="common">Biting midge</name>
    <dbReference type="NCBI Taxonomy" id="179676"/>
    <lineage>
        <taxon>Eukaryota</taxon>
        <taxon>Metazoa</taxon>
        <taxon>Ecdysozoa</taxon>
        <taxon>Arthropoda</taxon>
        <taxon>Hexapoda</taxon>
        <taxon>Insecta</taxon>
        <taxon>Pterygota</taxon>
        <taxon>Neoptera</taxon>
        <taxon>Endopterygota</taxon>
        <taxon>Diptera</taxon>
        <taxon>Nematocera</taxon>
        <taxon>Chironomoidea</taxon>
        <taxon>Ceratopogonidae</taxon>
        <taxon>Ceratopogoninae</taxon>
        <taxon>Culicoides</taxon>
        <taxon>Monoculicoides</taxon>
    </lineage>
</organism>
<gene>
    <name evidence="12" type="primary">CSON004123</name>
</gene>
<evidence type="ECO:0000313" key="12">
    <source>
        <dbReference type="EMBL" id="SSX21198.1"/>
    </source>
</evidence>
<keyword evidence="5 10" id="KW-0552">Olfaction</keyword>
<evidence type="ECO:0000256" key="10">
    <source>
        <dbReference type="RuleBase" id="RU351113"/>
    </source>
</evidence>
<name>A0A336M597_CULSO</name>
<comment type="caution">
    <text evidence="10">Lacks conserved residue(s) required for the propagation of feature annotation.</text>
</comment>
<keyword evidence="6 10" id="KW-1133">Transmembrane helix</keyword>
<feature type="transmembrane region" description="Helical" evidence="10">
    <location>
        <begin position="297"/>
        <end position="320"/>
    </location>
</feature>
<feature type="transmembrane region" description="Helical" evidence="10">
    <location>
        <begin position="182"/>
        <end position="206"/>
    </location>
</feature>
<keyword evidence="2" id="KW-1003">Cell membrane</keyword>
<evidence type="ECO:0000256" key="9">
    <source>
        <dbReference type="ARBA" id="ARBA00023224"/>
    </source>
</evidence>
<dbReference type="Pfam" id="PF02949">
    <property type="entry name" value="7tm_6"/>
    <property type="match status" value="1"/>
</dbReference>
<evidence type="ECO:0000256" key="4">
    <source>
        <dbReference type="ARBA" id="ARBA00022692"/>
    </source>
</evidence>
<keyword evidence="8 10" id="KW-0675">Receptor</keyword>
<dbReference type="GO" id="GO:0005886">
    <property type="term" value="C:plasma membrane"/>
    <property type="evidence" value="ECO:0007669"/>
    <property type="project" value="UniProtKB-SubCell"/>
</dbReference>
<feature type="transmembrane region" description="Helical" evidence="10">
    <location>
        <begin position="270"/>
        <end position="291"/>
    </location>
</feature>
<evidence type="ECO:0000256" key="1">
    <source>
        <dbReference type="ARBA" id="ARBA00004651"/>
    </source>
</evidence>
<reference evidence="11" key="1">
    <citation type="submission" date="2018-04" db="EMBL/GenBank/DDBJ databases">
        <authorList>
            <person name="Go L.Y."/>
            <person name="Mitchell J.A."/>
        </authorList>
    </citation>
    <scope>NUCLEOTIDE SEQUENCE</scope>
    <source>
        <tissue evidence="11">Whole organism</tissue>
    </source>
</reference>
<evidence type="ECO:0000256" key="5">
    <source>
        <dbReference type="ARBA" id="ARBA00022725"/>
    </source>
</evidence>
<keyword evidence="9 10" id="KW-0807">Transducer</keyword>
<feature type="transmembrane region" description="Helical" evidence="10">
    <location>
        <begin position="140"/>
        <end position="162"/>
    </location>
</feature>
<proteinExistence type="inferred from homology"/>
<comment type="subcellular location">
    <subcellularLocation>
        <location evidence="1 10">Cell membrane</location>
        <topology evidence="1 10">Multi-pass membrane protein</topology>
    </subcellularLocation>
</comment>
<dbReference type="GO" id="GO:0004984">
    <property type="term" value="F:olfactory receptor activity"/>
    <property type="evidence" value="ECO:0007669"/>
    <property type="project" value="InterPro"/>
</dbReference>
<dbReference type="PANTHER" id="PTHR21137">
    <property type="entry name" value="ODORANT RECEPTOR"/>
    <property type="match status" value="1"/>
</dbReference>
<sequence>MTFEQIIYVCMCLENSFDGCFKYNDIFLNIFGINIFDDKYYSRYYAHNLRFFLFALSLVISTFSAFWCAFEKFKDSLEDQLSALVAGFFALMIDLKLIGLLYKYEGCRKIKHHILQKTKHNYDPAYQPIMLKYQRFARTTVKVLTVVYFLAPINMNLYPFMSSKSRLYPLNFAIPGVPDETLYGYIINFVYIGCCCFIASTFFLTFDSFFMPLSFYLASRFELCAHYFNQIGENEKADSNSVKSFINIGIALHAETLEIFKMCQDFMEPIILVEAGGIGFLISVQMFLLLVNPLNPAILSFFGSVTQVFLYCVVGELIAYKAFDVSMQLYCSKWYNLKDNRLKKMLIVVLNRTQEPCYYCLGNLLPFGMITFGNIVGISYKAFNLLTSTMK</sequence>
<keyword evidence="4 10" id="KW-0812">Transmembrane</keyword>
<evidence type="ECO:0000256" key="7">
    <source>
        <dbReference type="ARBA" id="ARBA00023136"/>
    </source>
</evidence>
<comment type="similarity">
    <text evidence="10">Belongs to the insect chemoreceptor superfamily. Heteromeric odorant receptor channel (TC 1.A.69) family.</text>
</comment>
<protein>
    <recommendedName>
        <fullName evidence="10">Odorant receptor</fullName>
    </recommendedName>
</protein>
<dbReference type="EMBL" id="UFQT01000178">
    <property type="protein sequence ID" value="SSX21198.1"/>
    <property type="molecule type" value="Genomic_DNA"/>
</dbReference>
<dbReference type="EMBL" id="UFQS01000178">
    <property type="protein sequence ID" value="SSX00818.1"/>
    <property type="molecule type" value="Genomic_DNA"/>
</dbReference>
<feature type="transmembrane region" description="Helical" evidence="10">
    <location>
        <begin position="49"/>
        <end position="69"/>
    </location>
</feature>
<evidence type="ECO:0000256" key="3">
    <source>
        <dbReference type="ARBA" id="ARBA00022606"/>
    </source>
</evidence>
<reference evidence="12" key="2">
    <citation type="submission" date="2018-07" db="EMBL/GenBank/DDBJ databases">
        <authorList>
            <person name="Quirk P.G."/>
            <person name="Krulwich T.A."/>
        </authorList>
    </citation>
    <scope>NUCLEOTIDE SEQUENCE</scope>
</reference>
<evidence type="ECO:0000313" key="11">
    <source>
        <dbReference type="EMBL" id="SSX00818.1"/>
    </source>
</evidence>
<accession>A0A336M597</accession>